<evidence type="ECO:0000256" key="4">
    <source>
        <dbReference type="ARBA" id="ARBA00022692"/>
    </source>
</evidence>
<organism evidence="10 11">
    <name type="scientific">Photobacterium damselae subsp. damselae</name>
    <name type="common">Listonella damsela</name>
    <dbReference type="NCBI Taxonomy" id="85581"/>
    <lineage>
        <taxon>Bacteria</taxon>
        <taxon>Pseudomonadati</taxon>
        <taxon>Pseudomonadota</taxon>
        <taxon>Gammaproteobacteria</taxon>
        <taxon>Vibrionales</taxon>
        <taxon>Vibrionaceae</taxon>
        <taxon>Photobacterium</taxon>
    </lineage>
</organism>
<keyword evidence="4 8" id="KW-0812">Transmembrane</keyword>
<dbReference type="Gene3D" id="1.10.3730.20">
    <property type="match status" value="1"/>
</dbReference>
<name>A0A850R340_PHODD</name>
<keyword evidence="5 9" id="KW-1133">Transmembrane helix</keyword>
<dbReference type="GO" id="GO:0022857">
    <property type="term" value="F:transmembrane transporter activity"/>
    <property type="evidence" value="ECO:0007669"/>
    <property type="project" value="InterPro"/>
</dbReference>
<evidence type="ECO:0000313" key="10">
    <source>
        <dbReference type="EMBL" id="NVP02948.1"/>
    </source>
</evidence>
<dbReference type="EMBL" id="JABXOR010001442">
    <property type="protein sequence ID" value="NVP02948.1"/>
    <property type="molecule type" value="Genomic_DNA"/>
</dbReference>
<dbReference type="PANTHER" id="PTHR30561:SF1">
    <property type="entry name" value="MULTIDRUG TRANSPORTER EMRE"/>
    <property type="match status" value="1"/>
</dbReference>
<dbReference type="AlphaFoldDB" id="A0A850R340"/>
<comment type="similarity">
    <text evidence="7 8">Belongs to the drug/metabolite transporter (DMT) superfamily. Small multidrug resistance (SMR) (TC 2.A.7.1) family.</text>
</comment>
<comment type="subcellular location">
    <subcellularLocation>
        <location evidence="1 8">Cell membrane</location>
        <topology evidence="1 8">Multi-pass membrane protein</topology>
    </subcellularLocation>
</comment>
<dbReference type="PANTHER" id="PTHR30561">
    <property type="entry name" value="SMR FAMILY PROTON-DEPENDENT DRUG EFFLUX TRANSPORTER SUGE"/>
    <property type="match status" value="1"/>
</dbReference>
<keyword evidence="6 9" id="KW-0472">Membrane</keyword>
<comment type="caution">
    <text evidence="10">The sequence shown here is derived from an EMBL/GenBank/DDBJ whole genome shotgun (WGS) entry which is preliminary data.</text>
</comment>
<evidence type="ECO:0000256" key="6">
    <source>
        <dbReference type="ARBA" id="ARBA00023136"/>
    </source>
</evidence>
<evidence type="ECO:0000313" key="11">
    <source>
        <dbReference type="Proteomes" id="UP000533429"/>
    </source>
</evidence>
<evidence type="ECO:0000256" key="8">
    <source>
        <dbReference type="RuleBase" id="RU003942"/>
    </source>
</evidence>
<evidence type="ECO:0000256" key="3">
    <source>
        <dbReference type="ARBA" id="ARBA00022475"/>
    </source>
</evidence>
<dbReference type="Pfam" id="PF00893">
    <property type="entry name" value="Multi_Drug_Res"/>
    <property type="match status" value="1"/>
</dbReference>
<sequence>MNPIVLISLAVGLNIFANFSMKKSYLVGSQNYLYLLLALGSLGISFIFYSMALKCVPVSIGYIMLTAGSLIGITLVGVFVFHENLSNQVILGLGLVLIGLVIISKSGNL</sequence>
<accession>A0A850R340</accession>
<gene>
    <name evidence="10" type="ORF">HWA77_22315</name>
</gene>
<proteinExistence type="inferred from homology"/>
<evidence type="ECO:0000256" key="1">
    <source>
        <dbReference type="ARBA" id="ARBA00004651"/>
    </source>
</evidence>
<reference evidence="10 11" key="1">
    <citation type="submission" date="2020-06" db="EMBL/GenBank/DDBJ databases">
        <title>Photobacterium damselae subsp. damselae comparative genomics.</title>
        <authorList>
            <person name="Osorio C.R."/>
        </authorList>
    </citation>
    <scope>NUCLEOTIDE SEQUENCE [LARGE SCALE GENOMIC DNA]</scope>
    <source>
        <strain evidence="10 11">TW250/03</strain>
    </source>
</reference>
<feature type="transmembrane region" description="Helical" evidence="9">
    <location>
        <begin position="33"/>
        <end position="53"/>
    </location>
</feature>
<evidence type="ECO:0000256" key="9">
    <source>
        <dbReference type="SAM" id="Phobius"/>
    </source>
</evidence>
<evidence type="ECO:0008006" key="12">
    <source>
        <dbReference type="Google" id="ProtNLM"/>
    </source>
</evidence>
<dbReference type="InterPro" id="IPR037185">
    <property type="entry name" value="EmrE-like"/>
</dbReference>
<feature type="transmembrane region" description="Helical" evidence="9">
    <location>
        <begin position="60"/>
        <end position="79"/>
    </location>
</feature>
<dbReference type="InterPro" id="IPR045324">
    <property type="entry name" value="Small_multidrug_res"/>
</dbReference>
<dbReference type="SUPFAM" id="SSF103481">
    <property type="entry name" value="Multidrug resistance efflux transporter EmrE"/>
    <property type="match status" value="1"/>
</dbReference>
<feature type="transmembrane region" description="Helical" evidence="9">
    <location>
        <begin position="85"/>
        <end position="103"/>
    </location>
</feature>
<dbReference type="Proteomes" id="UP000533429">
    <property type="component" value="Unassembled WGS sequence"/>
</dbReference>
<keyword evidence="3" id="KW-1003">Cell membrane</keyword>
<evidence type="ECO:0000256" key="7">
    <source>
        <dbReference type="ARBA" id="ARBA00038032"/>
    </source>
</evidence>
<keyword evidence="2" id="KW-0813">Transport</keyword>
<dbReference type="GO" id="GO:0005886">
    <property type="term" value="C:plasma membrane"/>
    <property type="evidence" value="ECO:0007669"/>
    <property type="project" value="UniProtKB-SubCell"/>
</dbReference>
<evidence type="ECO:0000256" key="2">
    <source>
        <dbReference type="ARBA" id="ARBA00022448"/>
    </source>
</evidence>
<protein>
    <recommendedName>
        <fullName evidence="12">QacE family quaternary ammonium compound efflux SMR transporter</fullName>
    </recommendedName>
</protein>
<evidence type="ECO:0000256" key="5">
    <source>
        <dbReference type="ARBA" id="ARBA00022989"/>
    </source>
</evidence>
<dbReference type="InterPro" id="IPR000390">
    <property type="entry name" value="Small_drug/metabolite_transptr"/>
</dbReference>